<dbReference type="EMBL" id="JPOX01000045">
    <property type="protein sequence ID" value="KFX42345.1"/>
    <property type="molecule type" value="Genomic_DNA"/>
</dbReference>
<reference evidence="7" key="2">
    <citation type="journal article" date="2014" name="PLoS Genet.">
        <title>Signature gene expression reveals novel clues to the molecular mechanisms of dimorphic transition in Penicillium marneffei.</title>
        <authorList>
            <person name="Yang E."/>
            <person name="Wang G."/>
            <person name="Cai J."/>
            <person name="Woo P.C."/>
            <person name="Lau S.K."/>
            <person name="Yuen K.-Y."/>
            <person name="Chow W.-N."/>
            <person name="Lin X."/>
        </authorList>
    </citation>
    <scope>NUCLEOTIDE SEQUENCE</scope>
    <source>
        <strain evidence="7">PM1</strain>
    </source>
</reference>
<proteinExistence type="predicted"/>
<dbReference type="Gene3D" id="4.10.1000.10">
    <property type="entry name" value="Zinc finger, CCCH-type"/>
    <property type="match status" value="1"/>
</dbReference>
<dbReference type="PROSITE" id="PS50103">
    <property type="entry name" value="ZF_C3H1"/>
    <property type="match status" value="1"/>
</dbReference>
<feature type="compositionally biased region" description="Low complexity" evidence="5">
    <location>
        <begin position="351"/>
        <end position="372"/>
    </location>
</feature>
<gene>
    <name evidence="7" type="ORF">GQ26_0450030</name>
</gene>
<evidence type="ECO:0000259" key="6">
    <source>
        <dbReference type="PROSITE" id="PS50103"/>
    </source>
</evidence>
<organism evidence="7">
    <name type="scientific">Talaromyces marneffei PM1</name>
    <dbReference type="NCBI Taxonomy" id="1077442"/>
    <lineage>
        <taxon>Eukaryota</taxon>
        <taxon>Fungi</taxon>
        <taxon>Dikarya</taxon>
        <taxon>Ascomycota</taxon>
        <taxon>Pezizomycotina</taxon>
        <taxon>Eurotiomycetes</taxon>
        <taxon>Eurotiomycetidae</taxon>
        <taxon>Eurotiales</taxon>
        <taxon>Trichocomaceae</taxon>
        <taxon>Talaromyces</taxon>
        <taxon>Talaromyces sect. Talaromyces</taxon>
    </lineage>
</organism>
<dbReference type="InterPro" id="IPR041367">
    <property type="entry name" value="Znf-CCCH_4"/>
</dbReference>
<keyword evidence="1 4" id="KW-0479">Metal-binding</keyword>
<protein>
    <submittedName>
        <fullName evidence="7">Nucleoporin-like protein 2</fullName>
    </submittedName>
</protein>
<feature type="compositionally biased region" description="Polar residues" evidence="5">
    <location>
        <begin position="267"/>
        <end position="303"/>
    </location>
</feature>
<dbReference type="HOGENOM" id="CLU_028685_1_0_1"/>
<feature type="domain" description="C3H1-type" evidence="6">
    <location>
        <begin position="1"/>
        <end position="25"/>
    </location>
</feature>
<dbReference type="InterPro" id="IPR000571">
    <property type="entry name" value="Znf_CCCH"/>
</dbReference>
<dbReference type="CDD" id="cd23954">
    <property type="entry name" value="AMO1_CTD"/>
    <property type="match status" value="1"/>
</dbReference>
<evidence type="ECO:0000256" key="3">
    <source>
        <dbReference type="ARBA" id="ARBA00022833"/>
    </source>
</evidence>
<evidence type="ECO:0000256" key="1">
    <source>
        <dbReference type="ARBA" id="ARBA00022723"/>
    </source>
</evidence>
<dbReference type="eggNOG" id="ENOG502S41E">
    <property type="taxonomic scope" value="Eukaryota"/>
</dbReference>
<accession>A0A093UQY8</accession>
<comment type="caution">
    <text evidence="7">The sequence shown here is derived from an EMBL/GenBank/DDBJ whole genome shotgun (WGS) entry which is preliminary data.</text>
</comment>
<dbReference type="Pfam" id="PF18044">
    <property type="entry name" value="zf-CCCH_4"/>
    <property type="match status" value="1"/>
</dbReference>
<feature type="region of interest" description="Disordered" evidence="5">
    <location>
        <begin position="343"/>
        <end position="372"/>
    </location>
</feature>
<keyword evidence="3 4" id="KW-0862">Zinc</keyword>
<dbReference type="AlphaFoldDB" id="A0A093UQY8"/>
<feature type="region of interest" description="Disordered" evidence="5">
    <location>
        <begin position="264"/>
        <end position="310"/>
    </location>
</feature>
<name>A0A093UQY8_TALMA</name>
<feature type="zinc finger region" description="C3H1-type" evidence="4">
    <location>
        <begin position="1"/>
        <end position="25"/>
    </location>
</feature>
<reference key="1">
    <citation type="journal article" date="2014" name="PLoS Genet.">
        <title>Signature Gene Expression Reveals Novel Clues to the Molecular Mechanisms of Dimorphic Transition in Penicillium marneffei.</title>
        <authorList>
            <person name="Yang E."/>
            <person name="Wang G."/>
            <person name="Cai J."/>
            <person name="Woo P.C."/>
            <person name="Lau S.K."/>
            <person name="Yuen K.-Y."/>
            <person name="Chow W.-N."/>
            <person name="Lin X."/>
        </authorList>
    </citation>
    <scope>NUCLEOTIDE SEQUENCE [LARGE SCALE GENOMIC DNA]</scope>
    <source>
        <strain>PM1</strain>
    </source>
</reference>
<sequence>MPVCVYFQQGRCRYGDRCRNEHPGQVTLGASANRFNVLGPAASNTGSSQQQQDKSTNFNVTPENIQLDLTLGKERPGWVFSAYGPGKNAPRQLFGGPSREQSFEEMRLRHYEAAAAGNSNQAVQEAQKLHDETLNQIQIILNDLNGAVKYVLDGVNEHPNRIDIVEGKSAVPSSFAQQPAPVSSTPAFGQLSGSFSGATQGAPTPAFGQASMLGQNQLAFGRPSGLGTSTAGSAFGKPSMPGAAQPAFGKPAFGQPSFGQPAFGQPSAMTGSAFSNAATGPSPFSQVTQSNPLAGSNFGQPSISAPFGQPAASQVTTFPFSQIGNQSAVASAFGQPSSTVATFGQPSQTVSPFAQQQQASSANPFAPTTTTSATPSVFGQLPAVTAPVSTIAPQPQVSAAGKAPIGPRPIIKVELGELNPIPELVGDTVRDPGTQKLIRWKGRPVQYEDGTPRYLHPDDNKTWVRIFFYDGPPDLSTLRDCSDKDENYTAEVTEQYQYFVQNGLFKDGIVPSVPPKTEWVSFDF</sequence>
<dbReference type="PANTHER" id="PTHR21099:SF2">
    <property type="entry name" value="SI:CH211-113E8.11"/>
    <property type="match status" value="1"/>
</dbReference>
<dbReference type="GO" id="GO:0008270">
    <property type="term" value="F:zinc ion binding"/>
    <property type="evidence" value="ECO:0007669"/>
    <property type="project" value="UniProtKB-KW"/>
</dbReference>
<evidence type="ECO:0000256" key="5">
    <source>
        <dbReference type="SAM" id="MobiDB-lite"/>
    </source>
</evidence>
<evidence type="ECO:0000256" key="4">
    <source>
        <dbReference type="PROSITE-ProRule" id="PRU00723"/>
    </source>
</evidence>
<dbReference type="GO" id="GO:0005634">
    <property type="term" value="C:nucleus"/>
    <property type="evidence" value="ECO:0007669"/>
    <property type="project" value="TreeGrafter"/>
</dbReference>
<evidence type="ECO:0000313" key="7">
    <source>
        <dbReference type="EMBL" id="KFX42345.1"/>
    </source>
</evidence>
<keyword evidence="2 4" id="KW-0863">Zinc-finger</keyword>
<evidence type="ECO:0000256" key="2">
    <source>
        <dbReference type="ARBA" id="ARBA00022771"/>
    </source>
</evidence>
<dbReference type="PANTHER" id="PTHR21099">
    <property type="entry name" value="RAD201"/>
    <property type="match status" value="1"/>
</dbReference>
<dbReference type="SMART" id="SM00356">
    <property type="entry name" value="ZnF_C3H1"/>
    <property type="match status" value="1"/>
</dbReference>